<keyword evidence="6" id="KW-1185">Reference proteome</keyword>
<dbReference type="InterPro" id="IPR006103">
    <property type="entry name" value="Glyco_hydro_2_cat"/>
</dbReference>
<feature type="transmembrane region" description="Helical" evidence="2">
    <location>
        <begin position="768"/>
        <end position="788"/>
    </location>
</feature>
<dbReference type="EMBL" id="JACCCQ010000001">
    <property type="protein sequence ID" value="NYF59058.1"/>
    <property type="molecule type" value="Genomic_DNA"/>
</dbReference>
<comment type="caution">
    <text evidence="5">The sequence shown here is derived from an EMBL/GenBank/DDBJ whole genome shotgun (WGS) entry which is preliminary data.</text>
</comment>
<dbReference type="Gene3D" id="3.20.20.80">
    <property type="entry name" value="Glycosidases"/>
    <property type="match status" value="1"/>
</dbReference>
<dbReference type="SUPFAM" id="SSF53448">
    <property type="entry name" value="Nucleotide-diphospho-sugar transferases"/>
    <property type="match status" value="1"/>
</dbReference>
<dbReference type="Pfam" id="PF02836">
    <property type="entry name" value="Glyco_hydro_2_C"/>
    <property type="match status" value="1"/>
</dbReference>
<keyword evidence="2" id="KW-0812">Transmembrane</keyword>
<keyword evidence="2" id="KW-1133">Transmembrane helix</keyword>
<organism evidence="5 6">
    <name type="scientific">Micromonospora purpureochromogenes</name>
    <dbReference type="NCBI Taxonomy" id="47872"/>
    <lineage>
        <taxon>Bacteria</taxon>
        <taxon>Bacillati</taxon>
        <taxon>Actinomycetota</taxon>
        <taxon>Actinomycetes</taxon>
        <taxon>Micromonosporales</taxon>
        <taxon>Micromonosporaceae</taxon>
        <taxon>Micromonospora</taxon>
    </lineage>
</organism>
<dbReference type="InterPro" id="IPR017853">
    <property type="entry name" value="GH"/>
</dbReference>
<sequence length="826" mass="90016">MGDQRMFVRGVTYGTFRPSHGDDEFPAPSVVEADFAAMADNGINAVRTYTVPPRWVLDAAAARGLRVMVGLPWEQHVAFLDDRRRARSIEQRVRAGVRACAGHPAVLCYAIGNEIPASIVRWHGRRRVERFLERLYRAAKQEDPQGLVTYVNFPSTEYLELPFLDVVTFNVYLESQQPLQDYLARLQNLAGDRPLLLAEVGFDSRRHGTDEQARVLRWQIETAAAAGCAGAFVFAWTDEWYRGGHDIDDWDFGLTTRDRQPKPALAAVRAAFAKLPPRPAADWPRISVVVCTYNGQATLRDCLDGLLKLDYPDYEVIVVNDGSTDATPAIAAEYPYQVISTENCGLSSARNTGMRAATGEIVAYTDDDARPDPDWLTQLALTFRGTDHAGVGGPNIPPPGDGPVAECVANAPGGPIHVLISDREAEHIPGCNMAFRKRCLEAIGGFDVQFRTAGDDVDVCWRLQDQGWTLGFNPAAVVWHHRRNSLRAYWRQQRGYGRAEALLERKWPEKYNGPGHLSWQGRLYGLGLLHTALPARWRIYHGTWGGGLFQRLYRPADGTLASLPLMPEWHLVLAALAALSTVGIVWPPLLIALPLLGAGVAALLVQAVRGATRARFPAPPPSRRAAAGLRALTAGLYLAQPLARLSGRLAHGLTPWRRRGGAGAALARMRTVALWSERWRPTMEWLERVESGLRSAGVVFRRGGDFDRWELHVRGGLLGAARIRLAVEEHGAGRQLARYRVWPRCSGLATVMLAAFGSLALAAAVDGAAVAAVALAAAFGAVVLRVASECGSATADAMRAISVPGEPEPEDSGAAGSRLVGAGDAR</sequence>
<protein>
    <submittedName>
        <fullName evidence="5">GT2 family glycosyltransferase</fullName>
    </submittedName>
</protein>
<dbReference type="SUPFAM" id="SSF51445">
    <property type="entry name" value="(Trans)glycosidases"/>
    <property type="match status" value="1"/>
</dbReference>
<dbReference type="InterPro" id="IPR029044">
    <property type="entry name" value="Nucleotide-diphossugar_trans"/>
</dbReference>
<gene>
    <name evidence="5" type="ORF">HDA35_004889</name>
</gene>
<evidence type="ECO:0000256" key="2">
    <source>
        <dbReference type="SAM" id="Phobius"/>
    </source>
</evidence>
<evidence type="ECO:0000256" key="1">
    <source>
        <dbReference type="SAM" id="MobiDB-lite"/>
    </source>
</evidence>
<proteinExistence type="predicted"/>
<dbReference type="InterPro" id="IPR001173">
    <property type="entry name" value="Glyco_trans_2-like"/>
</dbReference>
<dbReference type="Pfam" id="PF00535">
    <property type="entry name" value="Glycos_transf_2"/>
    <property type="match status" value="1"/>
</dbReference>
<evidence type="ECO:0000313" key="6">
    <source>
        <dbReference type="Proteomes" id="UP000631553"/>
    </source>
</evidence>
<evidence type="ECO:0000259" key="3">
    <source>
        <dbReference type="Pfam" id="PF00535"/>
    </source>
</evidence>
<reference evidence="5 6" key="1">
    <citation type="submission" date="2020-07" db="EMBL/GenBank/DDBJ databases">
        <title>Sequencing the genomes of 1000 actinobacteria strains.</title>
        <authorList>
            <person name="Klenk H.-P."/>
        </authorList>
    </citation>
    <scope>NUCLEOTIDE SEQUENCE [LARGE SCALE GENOMIC DNA]</scope>
    <source>
        <strain evidence="5 6">DSM 43814</strain>
    </source>
</reference>
<dbReference type="Proteomes" id="UP000631553">
    <property type="component" value="Unassembled WGS sequence"/>
</dbReference>
<dbReference type="PANTHER" id="PTHR43685">
    <property type="entry name" value="GLYCOSYLTRANSFERASE"/>
    <property type="match status" value="1"/>
</dbReference>
<keyword evidence="2" id="KW-0472">Membrane</keyword>
<dbReference type="InterPro" id="IPR050834">
    <property type="entry name" value="Glycosyltransf_2"/>
</dbReference>
<evidence type="ECO:0000259" key="4">
    <source>
        <dbReference type="Pfam" id="PF02836"/>
    </source>
</evidence>
<feature type="domain" description="Glycosyltransferase 2-like" evidence="3">
    <location>
        <begin position="287"/>
        <end position="439"/>
    </location>
</feature>
<feature type="transmembrane region" description="Helical" evidence="2">
    <location>
        <begin position="572"/>
        <end position="605"/>
    </location>
</feature>
<name>A0ABX2RRB1_9ACTN</name>
<dbReference type="RefSeq" id="WP_218896172.1">
    <property type="nucleotide sequence ID" value="NZ_JACCCQ010000001.1"/>
</dbReference>
<feature type="region of interest" description="Disordered" evidence="1">
    <location>
        <begin position="803"/>
        <end position="826"/>
    </location>
</feature>
<feature type="transmembrane region" description="Helical" evidence="2">
    <location>
        <begin position="741"/>
        <end position="762"/>
    </location>
</feature>
<feature type="domain" description="Glycoside hydrolase family 2 catalytic" evidence="4">
    <location>
        <begin position="8"/>
        <end position="272"/>
    </location>
</feature>
<accession>A0ABX2RRB1</accession>
<evidence type="ECO:0000313" key="5">
    <source>
        <dbReference type="EMBL" id="NYF59058.1"/>
    </source>
</evidence>
<dbReference type="Gene3D" id="3.90.550.10">
    <property type="entry name" value="Spore Coat Polysaccharide Biosynthesis Protein SpsA, Chain A"/>
    <property type="match status" value="1"/>
</dbReference>
<dbReference type="PANTHER" id="PTHR43685:SF3">
    <property type="entry name" value="SLR2126 PROTEIN"/>
    <property type="match status" value="1"/>
</dbReference>